<evidence type="ECO:0000256" key="8">
    <source>
        <dbReference type="ARBA" id="ARBA00023034"/>
    </source>
</evidence>
<keyword evidence="6" id="KW-0735">Signal-anchor</keyword>
<evidence type="ECO:0000256" key="3">
    <source>
        <dbReference type="ARBA" id="ARBA00022676"/>
    </source>
</evidence>
<comment type="subcellular location">
    <subcellularLocation>
        <location evidence="1">Golgi apparatus membrane</location>
        <topology evidence="1">Single-pass type II membrane protein</topology>
    </subcellularLocation>
</comment>
<keyword evidence="13" id="KW-1185">Reference proteome</keyword>
<keyword evidence="7 11" id="KW-1133">Transmembrane helix</keyword>
<evidence type="ECO:0000256" key="1">
    <source>
        <dbReference type="ARBA" id="ARBA00004323"/>
    </source>
</evidence>
<name>A0AAV6XYD7_9LAMI</name>
<accession>A0AAV6XYD7</accession>
<keyword evidence="4" id="KW-0808">Transferase</keyword>
<keyword evidence="10" id="KW-0325">Glycoprotein</keyword>
<comment type="caution">
    <text evidence="12">The sequence shown here is derived from an EMBL/GenBank/DDBJ whole genome shotgun (WGS) entry which is preliminary data.</text>
</comment>
<evidence type="ECO:0000256" key="6">
    <source>
        <dbReference type="ARBA" id="ARBA00022968"/>
    </source>
</evidence>
<dbReference type="GO" id="GO:0000139">
    <property type="term" value="C:Golgi membrane"/>
    <property type="evidence" value="ECO:0007669"/>
    <property type="project" value="UniProtKB-SubCell"/>
</dbReference>
<dbReference type="AlphaFoldDB" id="A0AAV6XYD7"/>
<dbReference type="EMBL" id="WHWC01000002">
    <property type="protein sequence ID" value="KAG8387504.1"/>
    <property type="molecule type" value="Genomic_DNA"/>
</dbReference>
<evidence type="ECO:0000256" key="11">
    <source>
        <dbReference type="SAM" id="Phobius"/>
    </source>
</evidence>
<dbReference type="InterPro" id="IPR001675">
    <property type="entry name" value="Glyco_trans_29"/>
</dbReference>
<keyword evidence="3" id="KW-0328">Glycosyltransferase</keyword>
<organism evidence="12 13">
    <name type="scientific">Buddleja alternifolia</name>
    <dbReference type="NCBI Taxonomy" id="168488"/>
    <lineage>
        <taxon>Eukaryota</taxon>
        <taxon>Viridiplantae</taxon>
        <taxon>Streptophyta</taxon>
        <taxon>Embryophyta</taxon>
        <taxon>Tracheophyta</taxon>
        <taxon>Spermatophyta</taxon>
        <taxon>Magnoliopsida</taxon>
        <taxon>eudicotyledons</taxon>
        <taxon>Gunneridae</taxon>
        <taxon>Pentapetalae</taxon>
        <taxon>asterids</taxon>
        <taxon>lamiids</taxon>
        <taxon>Lamiales</taxon>
        <taxon>Scrophulariaceae</taxon>
        <taxon>Buddlejeae</taxon>
        <taxon>Buddleja</taxon>
    </lineage>
</organism>
<dbReference type="Proteomes" id="UP000826271">
    <property type="component" value="Unassembled WGS sequence"/>
</dbReference>
<evidence type="ECO:0000313" key="13">
    <source>
        <dbReference type="Proteomes" id="UP000826271"/>
    </source>
</evidence>
<evidence type="ECO:0000256" key="7">
    <source>
        <dbReference type="ARBA" id="ARBA00022989"/>
    </source>
</evidence>
<evidence type="ECO:0000256" key="4">
    <source>
        <dbReference type="ARBA" id="ARBA00022679"/>
    </source>
</evidence>
<sequence length="512" mass="58668">MYNPMKRTLRPLYTLLLLLFVAGTLTIRVGLRQNGSFQLKYEFPYRQTLAKPVFNETLLKFAAIDVGEAKLKQEIDELIEGNFRNRGRQRSFLSSGKYHIDVRLRSSRGTPLQLRSPEFYRIWLSFRRYLSDWWRNRRFYSSDVMLNLVDEVKVLIDEHNGKKGSKAKYKSCAVVGNSGILLKSDYGKMIDSHEAVIRLNNARTATFERNVGSKTSVSFVNSNILHLCARREHCFCHPYGMNVPIVMYICQPAHLLDYLVCNSSHKAPLVVTNPRFDVLCARIVKYYSLKRFVEKTGKDVGEWGSVHEGANFHYSSGMQAVMLALGVCEKISVFGFGKSGLARHHYHTNQKTELSLHDYEAEYDLYRDLMERPEVLCGIGCFVLFIWFSCIHIVPVEFSGHYNSYLVGSLYSAPYTSLKLVENLRIIDFEPKAIQLLHGGILVPRAIQLLHGGVLVRYTTLYLEILPTLYIAARNSVGRISVRPHVNRSSDVLQQIRNTNAAFRWNLSSTLL</sequence>
<keyword evidence="8" id="KW-0333">Golgi apparatus</keyword>
<gene>
    <name evidence="12" type="ORF">BUALT_Bualt02G0028000</name>
</gene>
<evidence type="ECO:0000256" key="9">
    <source>
        <dbReference type="ARBA" id="ARBA00023136"/>
    </source>
</evidence>
<dbReference type="CDD" id="cd19952">
    <property type="entry name" value="GT29"/>
    <property type="match status" value="1"/>
</dbReference>
<dbReference type="Gene3D" id="3.90.1480.20">
    <property type="entry name" value="Glycosyl transferase family 29"/>
    <property type="match status" value="1"/>
</dbReference>
<reference evidence="12" key="1">
    <citation type="submission" date="2019-10" db="EMBL/GenBank/DDBJ databases">
        <authorList>
            <person name="Zhang R."/>
            <person name="Pan Y."/>
            <person name="Wang J."/>
            <person name="Ma R."/>
            <person name="Yu S."/>
        </authorList>
    </citation>
    <scope>NUCLEOTIDE SEQUENCE</scope>
    <source>
        <strain evidence="12">LA-IB0</strain>
        <tissue evidence="12">Leaf</tissue>
    </source>
</reference>
<keyword evidence="9 11" id="KW-0472">Membrane</keyword>
<dbReference type="PANTHER" id="PTHR46779:SF1">
    <property type="entry name" value="BETA-1,6-GALACTOSYLTRANSFERASE GALT29A"/>
    <property type="match status" value="1"/>
</dbReference>
<proteinExistence type="inferred from homology"/>
<evidence type="ECO:0000256" key="5">
    <source>
        <dbReference type="ARBA" id="ARBA00022692"/>
    </source>
</evidence>
<dbReference type="Pfam" id="PF00777">
    <property type="entry name" value="Glyco_transf_29"/>
    <property type="match status" value="1"/>
</dbReference>
<comment type="similarity">
    <text evidence="2">Belongs to the glycosyltransferase 29 family.</text>
</comment>
<feature type="transmembrane region" description="Helical" evidence="11">
    <location>
        <begin position="12"/>
        <end position="31"/>
    </location>
</feature>
<evidence type="ECO:0000256" key="10">
    <source>
        <dbReference type="ARBA" id="ARBA00023180"/>
    </source>
</evidence>
<dbReference type="InterPro" id="IPR038578">
    <property type="entry name" value="GT29-like_sf"/>
</dbReference>
<evidence type="ECO:0000313" key="12">
    <source>
        <dbReference type="EMBL" id="KAG8387504.1"/>
    </source>
</evidence>
<dbReference type="PANTHER" id="PTHR46779">
    <property type="entry name" value="BETA-1,6-GALACTOSYLTRANSFERASE GALT29A"/>
    <property type="match status" value="1"/>
</dbReference>
<protein>
    <submittedName>
        <fullName evidence="12">Uncharacterized protein</fullName>
    </submittedName>
</protein>
<keyword evidence="5 11" id="KW-0812">Transmembrane</keyword>
<evidence type="ECO:0000256" key="2">
    <source>
        <dbReference type="ARBA" id="ARBA00006003"/>
    </source>
</evidence>
<dbReference type="GO" id="GO:0008373">
    <property type="term" value="F:sialyltransferase activity"/>
    <property type="evidence" value="ECO:0007669"/>
    <property type="project" value="InterPro"/>
</dbReference>